<gene>
    <name evidence="2" type="ORF">GCM10010104_04790</name>
</gene>
<dbReference type="RefSeq" id="WP_234846083.1">
    <property type="nucleotide sequence ID" value="NZ_BAAART010000009.1"/>
</dbReference>
<proteinExistence type="predicted"/>
<sequence length="69" mass="7302">MDRTKHLACADEALRKAENLAGDAEDAARSLDHRHKAEPLAAAGALWASIARTHTAIARALTETEPADG</sequence>
<comment type="caution">
    <text evidence="2">The sequence shown here is derived from an EMBL/GenBank/DDBJ whole genome shotgun (WGS) entry which is preliminary data.</text>
</comment>
<evidence type="ECO:0000313" key="3">
    <source>
        <dbReference type="Proteomes" id="UP001501474"/>
    </source>
</evidence>
<keyword evidence="3" id="KW-1185">Reference proteome</keyword>
<organism evidence="2 3">
    <name type="scientific">Streptomyces indiaensis</name>
    <dbReference type="NCBI Taxonomy" id="284033"/>
    <lineage>
        <taxon>Bacteria</taxon>
        <taxon>Bacillati</taxon>
        <taxon>Actinomycetota</taxon>
        <taxon>Actinomycetes</taxon>
        <taxon>Kitasatosporales</taxon>
        <taxon>Streptomycetaceae</taxon>
        <taxon>Streptomyces</taxon>
    </lineage>
</organism>
<accession>A0ABN3D4K4</accession>
<name>A0ABN3D4K4_9ACTN</name>
<dbReference type="EMBL" id="BAAART010000009">
    <property type="protein sequence ID" value="GAA2218895.1"/>
    <property type="molecule type" value="Genomic_DNA"/>
</dbReference>
<keyword evidence="1" id="KW-0175">Coiled coil</keyword>
<evidence type="ECO:0000313" key="2">
    <source>
        <dbReference type="EMBL" id="GAA2218895.1"/>
    </source>
</evidence>
<dbReference type="Proteomes" id="UP001501474">
    <property type="component" value="Unassembled WGS sequence"/>
</dbReference>
<evidence type="ECO:0000256" key="1">
    <source>
        <dbReference type="SAM" id="Coils"/>
    </source>
</evidence>
<feature type="coiled-coil region" evidence="1">
    <location>
        <begin position="7"/>
        <end position="34"/>
    </location>
</feature>
<reference evidence="2 3" key="1">
    <citation type="journal article" date="2019" name="Int. J. Syst. Evol. Microbiol.">
        <title>The Global Catalogue of Microorganisms (GCM) 10K type strain sequencing project: providing services to taxonomists for standard genome sequencing and annotation.</title>
        <authorList>
            <consortium name="The Broad Institute Genomics Platform"/>
            <consortium name="The Broad Institute Genome Sequencing Center for Infectious Disease"/>
            <person name="Wu L."/>
            <person name="Ma J."/>
        </authorList>
    </citation>
    <scope>NUCLEOTIDE SEQUENCE [LARGE SCALE GENOMIC DNA]</scope>
    <source>
        <strain evidence="2 3">JCM 3053</strain>
    </source>
</reference>
<protein>
    <submittedName>
        <fullName evidence="2">Uncharacterized protein</fullName>
    </submittedName>
</protein>